<proteinExistence type="inferred from homology"/>
<accession>A0A0D2A8T2</accession>
<dbReference type="GO" id="GO:0008541">
    <property type="term" value="C:proteasome regulatory particle, lid subcomplex"/>
    <property type="evidence" value="ECO:0007669"/>
    <property type="project" value="TreeGrafter"/>
</dbReference>
<evidence type="ECO:0000256" key="3">
    <source>
        <dbReference type="SAM" id="MobiDB-lite"/>
    </source>
</evidence>
<evidence type="ECO:0000259" key="4">
    <source>
        <dbReference type="PROSITE" id="PS50250"/>
    </source>
</evidence>
<protein>
    <recommendedName>
        <fullName evidence="4">PCI domain-containing protein</fullName>
    </recommendedName>
</protein>
<dbReference type="InterPro" id="IPR036390">
    <property type="entry name" value="WH_DNA-bd_sf"/>
</dbReference>
<feature type="compositionally biased region" description="Acidic residues" evidence="3">
    <location>
        <begin position="457"/>
        <end position="472"/>
    </location>
</feature>
<sequence length="472" mass="53876">MSVDEMEGVAQDPSVHLQTNFQLLERAVAQFDTRFTLRALRSISSLRKQLAETKLAHLDVTKPTSQLLLEAEQELSGDARKESVPEIRIYIAILIQVYLWDSRRYEDGARFSYHLVDEIRDLNRRTLDPLASRAYFYLSLFYEQLDPKPPSRQSPVIEIRGKLLAALRSAVLRKDTETQASVIVLLLRNYISIADISQADALVVQTSFPENAPHNQVARFLYYLGRIRAIQLNYTEAHEHLVSATRKAPTNAVAVGFYQASMKFLVVVELLMGDIPERSIFSQPKLESALEPYFSLVKAVRSGEMKHFLKTVQEHSSTFHRDGTYTLILRLRQNVIRTGIRMLSLSYSRISLRDICQRLGLESEESAEFIVAKAIRDGVIEATIDTERGFMQTKQAGDVYATREPAEAFHERIKACLSLHDECVKAMRFPMNQHRLELKNAQEARERERELAKEIQDGEIDEDDAAGDFEGL</sequence>
<keyword evidence="2" id="KW-0647">Proteasome</keyword>
<dbReference type="VEuPathDB" id="FungiDB:PV09_05628"/>
<dbReference type="InterPro" id="IPR057985">
    <property type="entry name" value="TPR_PSMD3_N"/>
</dbReference>
<feature type="region of interest" description="Disordered" evidence="3">
    <location>
        <begin position="446"/>
        <end position="472"/>
    </location>
</feature>
<dbReference type="RefSeq" id="XP_016212834.1">
    <property type="nucleotide sequence ID" value="XM_016359155.1"/>
</dbReference>
<dbReference type="SMART" id="SM00753">
    <property type="entry name" value="PAM"/>
    <property type="match status" value="1"/>
</dbReference>
<feature type="compositionally biased region" description="Basic and acidic residues" evidence="3">
    <location>
        <begin position="446"/>
        <end position="456"/>
    </location>
</feature>
<dbReference type="Proteomes" id="UP000053259">
    <property type="component" value="Unassembled WGS sequence"/>
</dbReference>
<dbReference type="STRING" id="253628.A0A0D2A8T2"/>
<dbReference type="InterPro" id="IPR000717">
    <property type="entry name" value="PCI_dom"/>
</dbReference>
<dbReference type="PANTHER" id="PTHR10758:SF2">
    <property type="entry name" value="26S PROTEASOME NON-ATPASE REGULATORY SUBUNIT 3"/>
    <property type="match status" value="1"/>
</dbReference>
<dbReference type="FunCoup" id="A0A0D2A8T2">
    <property type="interactions" value="1172"/>
</dbReference>
<reference evidence="5 6" key="1">
    <citation type="submission" date="2015-01" db="EMBL/GenBank/DDBJ databases">
        <title>The Genome Sequence of Ochroconis gallopava CBS43764.</title>
        <authorList>
            <consortium name="The Broad Institute Genomics Platform"/>
            <person name="Cuomo C."/>
            <person name="de Hoog S."/>
            <person name="Gorbushina A."/>
            <person name="Stielow B."/>
            <person name="Teixiera M."/>
            <person name="Abouelleil A."/>
            <person name="Chapman S.B."/>
            <person name="Priest M."/>
            <person name="Young S.K."/>
            <person name="Wortman J."/>
            <person name="Nusbaum C."/>
            <person name="Birren B."/>
        </authorList>
    </citation>
    <scope>NUCLEOTIDE SEQUENCE [LARGE SCALE GENOMIC DNA]</scope>
    <source>
        <strain evidence="5 6">CBS 43764</strain>
    </source>
</reference>
<dbReference type="PANTHER" id="PTHR10758">
    <property type="entry name" value="26S PROTEASOME NON-ATPASE REGULATORY SUBUNIT 3/COP9 SIGNALOSOME COMPLEX SUBUNIT 3"/>
    <property type="match status" value="1"/>
</dbReference>
<dbReference type="GO" id="GO:0006511">
    <property type="term" value="P:ubiquitin-dependent protein catabolic process"/>
    <property type="evidence" value="ECO:0007669"/>
    <property type="project" value="TreeGrafter"/>
</dbReference>
<dbReference type="OrthoDB" id="1713558at2759"/>
<dbReference type="Pfam" id="PF25573">
    <property type="entry name" value="TPR_PSMD3_N"/>
    <property type="match status" value="1"/>
</dbReference>
<dbReference type="InterPro" id="IPR013586">
    <property type="entry name" value="PSMD3_C"/>
</dbReference>
<evidence type="ECO:0000313" key="6">
    <source>
        <dbReference type="Proteomes" id="UP000053259"/>
    </source>
</evidence>
<dbReference type="SMART" id="SM00088">
    <property type="entry name" value="PINT"/>
    <property type="match status" value="1"/>
</dbReference>
<dbReference type="HOGENOM" id="CLU_019858_1_2_1"/>
<dbReference type="InterPro" id="IPR050756">
    <property type="entry name" value="CSN3"/>
</dbReference>
<dbReference type="InParanoid" id="A0A0D2A8T2"/>
<evidence type="ECO:0000256" key="1">
    <source>
        <dbReference type="ARBA" id="ARBA00007912"/>
    </source>
</evidence>
<comment type="similarity">
    <text evidence="1">Belongs to the proteasome subunit S3 family.</text>
</comment>
<dbReference type="SUPFAM" id="SSF46785">
    <property type="entry name" value="Winged helix' DNA-binding domain"/>
    <property type="match status" value="1"/>
</dbReference>
<dbReference type="Gene3D" id="1.25.40.570">
    <property type="match status" value="1"/>
</dbReference>
<gene>
    <name evidence="5" type="ORF">PV09_05628</name>
</gene>
<organism evidence="5 6">
    <name type="scientific">Verruconis gallopava</name>
    <dbReference type="NCBI Taxonomy" id="253628"/>
    <lineage>
        <taxon>Eukaryota</taxon>
        <taxon>Fungi</taxon>
        <taxon>Dikarya</taxon>
        <taxon>Ascomycota</taxon>
        <taxon>Pezizomycotina</taxon>
        <taxon>Dothideomycetes</taxon>
        <taxon>Pleosporomycetidae</taxon>
        <taxon>Venturiales</taxon>
        <taxon>Sympoventuriaceae</taxon>
        <taxon>Verruconis</taxon>
    </lineage>
</organism>
<dbReference type="EMBL" id="KN847546">
    <property type="protein sequence ID" value="KIW02965.1"/>
    <property type="molecule type" value="Genomic_DNA"/>
</dbReference>
<dbReference type="GO" id="GO:0042176">
    <property type="term" value="P:regulation of protein catabolic process"/>
    <property type="evidence" value="ECO:0007669"/>
    <property type="project" value="InterPro"/>
</dbReference>
<dbReference type="GO" id="GO:0030234">
    <property type="term" value="F:enzyme regulator activity"/>
    <property type="evidence" value="ECO:0007669"/>
    <property type="project" value="InterPro"/>
</dbReference>
<dbReference type="Pfam" id="PF01399">
    <property type="entry name" value="PCI"/>
    <property type="match status" value="1"/>
</dbReference>
<keyword evidence="6" id="KW-1185">Reference proteome</keyword>
<dbReference type="AlphaFoldDB" id="A0A0D2A8T2"/>
<evidence type="ECO:0000313" key="5">
    <source>
        <dbReference type="EMBL" id="KIW02965.1"/>
    </source>
</evidence>
<dbReference type="GeneID" id="27313601"/>
<dbReference type="PROSITE" id="PS50250">
    <property type="entry name" value="PCI"/>
    <property type="match status" value="1"/>
</dbReference>
<evidence type="ECO:0000256" key="2">
    <source>
        <dbReference type="ARBA" id="ARBA00022942"/>
    </source>
</evidence>
<feature type="domain" description="PCI" evidence="4">
    <location>
        <begin position="218"/>
        <end position="398"/>
    </location>
</feature>
<name>A0A0D2A8T2_9PEZI</name>
<dbReference type="Pfam" id="PF08375">
    <property type="entry name" value="Rpn3_C"/>
    <property type="match status" value="1"/>
</dbReference>